<feature type="region of interest" description="Disordered" evidence="1">
    <location>
        <begin position="182"/>
        <end position="207"/>
    </location>
</feature>
<evidence type="ECO:0000313" key="4">
    <source>
        <dbReference type="Proteomes" id="UP000823405"/>
    </source>
</evidence>
<dbReference type="PROSITE" id="PS50802">
    <property type="entry name" value="OTU"/>
    <property type="match status" value="1"/>
</dbReference>
<dbReference type="Pfam" id="PF02338">
    <property type="entry name" value="OTU"/>
    <property type="match status" value="1"/>
</dbReference>
<protein>
    <recommendedName>
        <fullName evidence="2">OTU domain-containing protein</fullName>
    </recommendedName>
</protein>
<dbReference type="PANTHER" id="PTHR12419:SF7">
    <property type="entry name" value="OTU DOMAIN-CONTAINING PROTEIN 3"/>
    <property type="match status" value="1"/>
</dbReference>
<name>A0A9P6R9E1_9FUNG</name>
<dbReference type="InterPro" id="IPR050704">
    <property type="entry name" value="Peptidase_C85-like"/>
</dbReference>
<proteinExistence type="predicted"/>
<reference evidence="3" key="1">
    <citation type="journal article" date="2020" name="Fungal Divers.">
        <title>Resolving the Mortierellaceae phylogeny through synthesis of multi-gene phylogenetics and phylogenomics.</title>
        <authorList>
            <person name="Vandepol N."/>
            <person name="Liber J."/>
            <person name="Desiro A."/>
            <person name="Na H."/>
            <person name="Kennedy M."/>
            <person name="Barry K."/>
            <person name="Grigoriev I.V."/>
            <person name="Miller A.N."/>
            <person name="O'Donnell K."/>
            <person name="Stajich J.E."/>
            <person name="Bonito G."/>
        </authorList>
    </citation>
    <scope>NUCLEOTIDE SEQUENCE</scope>
    <source>
        <strain evidence="3">NVP60</strain>
    </source>
</reference>
<evidence type="ECO:0000313" key="3">
    <source>
        <dbReference type="EMBL" id="KAG0315298.1"/>
    </source>
</evidence>
<evidence type="ECO:0000259" key="2">
    <source>
        <dbReference type="PROSITE" id="PS50802"/>
    </source>
</evidence>
<dbReference type="AlphaFoldDB" id="A0A9P6R9E1"/>
<feature type="region of interest" description="Disordered" evidence="1">
    <location>
        <begin position="1"/>
        <end position="29"/>
    </location>
</feature>
<keyword evidence="4" id="KW-1185">Reference proteome</keyword>
<dbReference type="CDD" id="cd22756">
    <property type="entry name" value="OTU_OTUD3-like"/>
    <property type="match status" value="1"/>
</dbReference>
<feature type="compositionally biased region" description="Polar residues" evidence="1">
    <location>
        <begin position="400"/>
        <end position="410"/>
    </location>
</feature>
<dbReference type="OrthoDB" id="415023at2759"/>
<dbReference type="GO" id="GO:0004843">
    <property type="term" value="F:cysteine-type deubiquitinase activity"/>
    <property type="evidence" value="ECO:0007669"/>
    <property type="project" value="TreeGrafter"/>
</dbReference>
<dbReference type="PANTHER" id="PTHR12419">
    <property type="entry name" value="OTU DOMAIN CONTAINING PROTEIN"/>
    <property type="match status" value="1"/>
</dbReference>
<dbReference type="EMBL" id="JAAAIN010000383">
    <property type="protein sequence ID" value="KAG0315298.1"/>
    <property type="molecule type" value="Genomic_DNA"/>
</dbReference>
<organism evidence="3 4">
    <name type="scientific">Linnemannia gamsii</name>
    <dbReference type="NCBI Taxonomy" id="64522"/>
    <lineage>
        <taxon>Eukaryota</taxon>
        <taxon>Fungi</taxon>
        <taxon>Fungi incertae sedis</taxon>
        <taxon>Mucoromycota</taxon>
        <taxon>Mortierellomycotina</taxon>
        <taxon>Mortierellomycetes</taxon>
        <taxon>Mortierellales</taxon>
        <taxon>Mortierellaceae</taxon>
        <taxon>Linnemannia</taxon>
    </lineage>
</organism>
<dbReference type="Gene3D" id="3.90.70.80">
    <property type="match status" value="1"/>
</dbReference>
<dbReference type="SUPFAM" id="SSF54001">
    <property type="entry name" value="Cysteine proteinases"/>
    <property type="match status" value="1"/>
</dbReference>
<feature type="domain" description="OTU" evidence="2">
    <location>
        <begin position="48"/>
        <end position="177"/>
    </location>
</feature>
<feature type="region of interest" description="Disordered" evidence="1">
    <location>
        <begin position="247"/>
        <end position="416"/>
    </location>
</feature>
<evidence type="ECO:0000256" key="1">
    <source>
        <dbReference type="SAM" id="MobiDB-lite"/>
    </source>
</evidence>
<sequence>MAPVKTRSNSSKHKNNDHRYKADPEDTNDDDDIYGMRELKHQLASLNLQLKDTMGDGNCLFRACADQFSGTESDHHGLRAEVCQYIADHEEHFKLFLDNETVEAHVAKMRRNGTYGGNIELVAFARMKKVDIKVYQPGYIYVIEGVDVKKEGSSPGQRPVMHIAYHSWEHYSSIRNIDGPFEGPPEINPRPVKQEPLRKLTNQDPPRSVERAIMKSTGVDDLALVRELMEKYRGDVDSVYNEIYERQYPEDANAETSDMERKEEDSGGDVQGSQEKPSHQDNDTVTPVHEERKGINAGSRRGTPIPSTSNSKIDPAPSKPHASQKEAGSPKDAEPAPASEGVKGIIPKKRISSRDKKEAAKRNQKLNRKNKGKTNPSDGDSNSSSDKSSLAPSDGGDSKSAANTNTTGNTMRELFV</sequence>
<dbReference type="Proteomes" id="UP000823405">
    <property type="component" value="Unassembled WGS sequence"/>
</dbReference>
<feature type="compositionally biased region" description="Low complexity" evidence="1">
    <location>
        <begin position="377"/>
        <end position="394"/>
    </location>
</feature>
<feature type="compositionally biased region" description="Basic and acidic residues" evidence="1">
    <location>
        <begin position="276"/>
        <end position="294"/>
    </location>
</feature>
<accession>A0A9P6R9E1</accession>
<comment type="caution">
    <text evidence="3">The sequence shown here is derived from an EMBL/GenBank/DDBJ whole genome shotgun (WGS) entry which is preliminary data.</text>
</comment>
<gene>
    <name evidence="3" type="ORF">BGZ97_008402</name>
</gene>
<feature type="compositionally biased region" description="Basic residues" evidence="1">
    <location>
        <begin position="362"/>
        <end position="372"/>
    </location>
</feature>
<dbReference type="GO" id="GO:0016579">
    <property type="term" value="P:protein deubiquitination"/>
    <property type="evidence" value="ECO:0007669"/>
    <property type="project" value="TreeGrafter"/>
</dbReference>
<dbReference type="InterPro" id="IPR038765">
    <property type="entry name" value="Papain-like_cys_pep_sf"/>
</dbReference>
<feature type="compositionally biased region" description="Basic and acidic residues" evidence="1">
    <location>
        <begin position="352"/>
        <end position="361"/>
    </location>
</feature>
<dbReference type="InterPro" id="IPR003323">
    <property type="entry name" value="OTU_dom"/>
</dbReference>